<dbReference type="Gene3D" id="1.25.40.20">
    <property type="entry name" value="Ankyrin repeat-containing domain"/>
    <property type="match status" value="1"/>
</dbReference>
<feature type="repeat" description="ANK" evidence="3">
    <location>
        <begin position="194"/>
        <end position="226"/>
    </location>
</feature>
<dbReference type="PANTHER" id="PTHR24198">
    <property type="entry name" value="ANKYRIN REPEAT AND PROTEIN KINASE DOMAIN-CONTAINING PROTEIN"/>
    <property type="match status" value="1"/>
</dbReference>
<dbReference type="Proteomes" id="UP000187209">
    <property type="component" value="Unassembled WGS sequence"/>
</dbReference>
<dbReference type="PROSITE" id="PS50297">
    <property type="entry name" value="ANK_REP_REGION"/>
    <property type="match status" value="3"/>
</dbReference>
<feature type="repeat" description="ANK" evidence="3">
    <location>
        <begin position="125"/>
        <end position="157"/>
    </location>
</feature>
<dbReference type="SMART" id="SM00248">
    <property type="entry name" value="ANK"/>
    <property type="match status" value="3"/>
</dbReference>
<feature type="repeat" description="ANK" evidence="3">
    <location>
        <begin position="227"/>
        <end position="255"/>
    </location>
</feature>
<evidence type="ECO:0000256" key="2">
    <source>
        <dbReference type="ARBA" id="ARBA00023043"/>
    </source>
</evidence>
<name>A0A1R2BVH7_9CILI</name>
<evidence type="ECO:0000256" key="3">
    <source>
        <dbReference type="PROSITE-ProRule" id="PRU00023"/>
    </source>
</evidence>
<organism evidence="5 6">
    <name type="scientific">Stentor coeruleus</name>
    <dbReference type="NCBI Taxonomy" id="5963"/>
    <lineage>
        <taxon>Eukaryota</taxon>
        <taxon>Sar</taxon>
        <taxon>Alveolata</taxon>
        <taxon>Ciliophora</taxon>
        <taxon>Postciliodesmatophora</taxon>
        <taxon>Heterotrichea</taxon>
        <taxon>Heterotrichida</taxon>
        <taxon>Stentoridae</taxon>
        <taxon>Stentor</taxon>
    </lineage>
</organism>
<evidence type="ECO:0000313" key="6">
    <source>
        <dbReference type="Proteomes" id="UP000187209"/>
    </source>
</evidence>
<reference evidence="5 6" key="1">
    <citation type="submission" date="2016-11" db="EMBL/GenBank/DDBJ databases">
        <title>The macronuclear genome of Stentor coeruleus: a giant cell with tiny introns.</title>
        <authorList>
            <person name="Slabodnick M."/>
            <person name="Ruby J.G."/>
            <person name="Reiff S.B."/>
            <person name="Swart E.C."/>
            <person name="Gosai S."/>
            <person name="Prabakaran S."/>
            <person name="Witkowska E."/>
            <person name="Larue G.E."/>
            <person name="Fisher S."/>
            <person name="Freeman R.M."/>
            <person name="Gunawardena J."/>
            <person name="Chu W."/>
            <person name="Stover N.A."/>
            <person name="Gregory B.D."/>
            <person name="Nowacki M."/>
            <person name="Derisi J."/>
            <person name="Roy S.W."/>
            <person name="Marshall W.F."/>
            <person name="Sood P."/>
        </authorList>
    </citation>
    <scope>NUCLEOTIDE SEQUENCE [LARGE SCALE GENOMIC DNA]</scope>
    <source>
        <strain evidence="5">WM001</strain>
    </source>
</reference>
<keyword evidence="2 3" id="KW-0040">ANK repeat</keyword>
<dbReference type="InterPro" id="IPR036770">
    <property type="entry name" value="Ankyrin_rpt-contain_sf"/>
</dbReference>
<sequence>MSEKDQLIEELTARVAQLEDENHQLQLMLQKVIKKYKKLKDKKTETHQVSEPQPPDPKKHTKSNQPVPLLKKSPDASPLETSASSISIPPGDITGALLQNIEYDSLSFVQSVLPSITVNYYFETNGNYLIHEAVKAGAIKILHFICAKGADMNSKSRAGESPLTLGAEENKHDAMCIILQHGREKIDLDYHNNAGMTALQIAVKNGNKEIVSLLVAHGANVNSTNVLGDSLIKMAQRSGHQEIVLLLVNSGASLR</sequence>
<accession>A0A1R2BVH7</accession>
<gene>
    <name evidence="5" type="ORF">SteCoe_19127</name>
</gene>
<evidence type="ECO:0000313" key="5">
    <source>
        <dbReference type="EMBL" id="OMJ80585.1"/>
    </source>
</evidence>
<dbReference type="Pfam" id="PF12796">
    <property type="entry name" value="Ank_2"/>
    <property type="match status" value="1"/>
</dbReference>
<proteinExistence type="predicted"/>
<dbReference type="EMBL" id="MPUH01000417">
    <property type="protein sequence ID" value="OMJ80585.1"/>
    <property type="molecule type" value="Genomic_DNA"/>
</dbReference>
<keyword evidence="6" id="KW-1185">Reference proteome</keyword>
<dbReference type="InterPro" id="IPR002110">
    <property type="entry name" value="Ankyrin_rpt"/>
</dbReference>
<dbReference type="AlphaFoldDB" id="A0A1R2BVH7"/>
<dbReference type="OrthoDB" id="294859at2759"/>
<comment type="caution">
    <text evidence="5">The sequence shown here is derived from an EMBL/GenBank/DDBJ whole genome shotgun (WGS) entry which is preliminary data.</text>
</comment>
<protein>
    <submittedName>
        <fullName evidence="5">Uncharacterized protein</fullName>
    </submittedName>
</protein>
<dbReference type="PROSITE" id="PS50088">
    <property type="entry name" value="ANK_REPEAT"/>
    <property type="match status" value="3"/>
</dbReference>
<dbReference type="PANTHER" id="PTHR24198:SF165">
    <property type="entry name" value="ANKYRIN REPEAT-CONTAINING PROTEIN-RELATED"/>
    <property type="match status" value="1"/>
</dbReference>
<evidence type="ECO:0000256" key="1">
    <source>
        <dbReference type="ARBA" id="ARBA00022737"/>
    </source>
</evidence>
<evidence type="ECO:0000256" key="4">
    <source>
        <dbReference type="SAM" id="MobiDB-lite"/>
    </source>
</evidence>
<dbReference type="SUPFAM" id="SSF48403">
    <property type="entry name" value="Ankyrin repeat"/>
    <property type="match status" value="1"/>
</dbReference>
<keyword evidence="1" id="KW-0677">Repeat</keyword>
<feature type="region of interest" description="Disordered" evidence="4">
    <location>
        <begin position="40"/>
        <end position="85"/>
    </location>
</feature>